<comment type="similarity">
    <text evidence="2 8">Belongs to the Casparian strip membrane proteins (CASP) family.</text>
</comment>
<feature type="transmembrane region" description="Helical" evidence="8">
    <location>
        <begin position="142"/>
        <end position="163"/>
    </location>
</feature>
<keyword evidence="7 8" id="KW-0472">Membrane</keyword>
<dbReference type="InterPro" id="IPR006459">
    <property type="entry name" value="CASP/CASPL"/>
</dbReference>
<keyword evidence="5 8" id="KW-0812">Transmembrane</keyword>
<dbReference type="EMBL" id="JBBWWQ010000009">
    <property type="protein sequence ID" value="KAK8938682.1"/>
    <property type="molecule type" value="Genomic_DNA"/>
</dbReference>
<evidence type="ECO:0000256" key="3">
    <source>
        <dbReference type="ARBA" id="ARBA00011489"/>
    </source>
</evidence>
<keyword evidence="4 8" id="KW-1003">Cell membrane</keyword>
<keyword evidence="6 8" id="KW-1133">Transmembrane helix</keyword>
<evidence type="ECO:0000259" key="9">
    <source>
        <dbReference type="Pfam" id="PF04535"/>
    </source>
</evidence>
<dbReference type="Pfam" id="PF04535">
    <property type="entry name" value="CASP_dom"/>
    <property type="match status" value="1"/>
</dbReference>
<dbReference type="NCBIfam" id="TIGR01569">
    <property type="entry name" value="A_tha_TIGR01569"/>
    <property type="match status" value="1"/>
</dbReference>
<dbReference type="PANTHER" id="PTHR36488">
    <property type="entry name" value="CASP-LIKE PROTEIN 1U1"/>
    <property type="match status" value="1"/>
</dbReference>
<protein>
    <recommendedName>
        <fullName evidence="8">CASP-like protein</fullName>
    </recommendedName>
</protein>
<dbReference type="InterPro" id="IPR044173">
    <property type="entry name" value="CASPL"/>
</dbReference>
<dbReference type="GO" id="GO:0005886">
    <property type="term" value="C:plasma membrane"/>
    <property type="evidence" value="ECO:0007669"/>
    <property type="project" value="UniProtKB-SubCell"/>
</dbReference>
<dbReference type="Proteomes" id="UP001418222">
    <property type="component" value="Unassembled WGS sequence"/>
</dbReference>
<evidence type="ECO:0000256" key="1">
    <source>
        <dbReference type="ARBA" id="ARBA00004651"/>
    </source>
</evidence>
<name>A0AAP0G5Q8_9ASPA</name>
<evidence type="ECO:0000256" key="7">
    <source>
        <dbReference type="ARBA" id="ARBA00023136"/>
    </source>
</evidence>
<comment type="subcellular location">
    <subcellularLocation>
        <location evidence="1 8">Cell membrane</location>
        <topology evidence="1 8">Multi-pass membrane protein</topology>
    </subcellularLocation>
</comment>
<feature type="transmembrane region" description="Helical" evidence="8">
    <location>
        <begin position="50"/>
        <end position="76"/>
    </location>
</feature>
<dbReference type="InterPro" id="IPR006702">
    <property type="entry name" value="CASP_dom"/>
</dbReference>
<evidence type="ECO:0000256" key="4">
    <source>
        <dbReference type="ARBA" id="ARBA00022475"/>
    </source>
</evidence>
<comment type="caution">
    <text evidence="10">The sequence shown here is derived from an EMBL/GenBank/DDBJ whole genome shotgun (WGS) entry which is preliminary data.</text>
</comment>
<feature type="transmembrane region" description="Helical" evidence="8">
    <location>
        <begin position="88"/>
        <end position="111"/>
    </location>
</feature>
<feature type="domain" description="Casparian strip membrane protein" evidence="9">
    <location>
        <begin position="14"/>
        <end position="151"/>
    </location>
</feature>
<keyword evidence="11" id="KW-1185">Reference proteome</keyword>
<feature type="transmembrane region" description="Helical" evidence="8">
    <location>
        <begin position="19"/>
        <end position="38"/>
    </location>
</feature>
<evidence type="ECO:0000313" key="11">
    <source>
        <dbReference type="Proteomes" id="UP001418222"/>
    </source>
</evidence>
<comment type="subunit">
    <text evidence="3 8">Homodimer and heterodimers.</text>
</comment>
<accession>A0AAP0G5Q8</accession>
<evidence type="ECO:0000256" key="8">
    <source>
        <dbReference type="RuleBase" id="RU361233"/>
    </source>
</evidence>
<evidence type="ECO:0000256" key="5">
    <source>
        <dbReference type="ARBA" id="ARBA00022692"/>
    </source>
</evidence>
<reference evidence="10 11" key="1">
    <citation type="journal article" date="2022" name="Nat. Plants">
        <title>Genomes of leafy and leafless Platanthera orchids illuminate the evolution of mycoheterotrophy.</title>
        <authorList>
            <person name="Li M.H."/>
            <person name="Liu K.W."/>
            <person name="Li Z."/>
            <person name="Lu H.C."/>
            <person name="Ye Q.L."/>
            <person name="Zhang D."/>
            <person name="Wang J.Y."/>
            <person name="Li Y.F."/>
            <person name="Zhong Z.M."/>
            <person name="Liu X."/>
            <person name="Yu X."/>
            <person name="Liu D.K."/>
            <person name="Tu X.D."/>
            <person name="Liu B."/>
            <person name="Hao Y."/>
            <person name="Liao X.Y."/>
            <person name="Jiang Y.T."/>
            <person name="Sun W.H."/>
            <person name="Chen J."/>
            <person name="Chen Y.Q."/>
            <person name="Ai Y."/>
            <person name="Zhai J.W."/>
            <person name="Wu S.S."/>
            <person name="Zhou Z."/>
            <person name="Hsiao Y.Y."/>
            <person name="Wu W.L."/>
            <person name="Chen Y.Y."/>
            <person name="Lin Y.F."/>
            <person name="Hsu J.L."/>
            <person name="Li C.Y."/>
            <person name="Wang Z.W."/>
            <person name="Zhao X."/>
            <person name="Zhong W.Y."/>
            <person name="Ma X.K."/>
            <person name="Ma L."/>
            <person name="Huang J."/>
            <person name="Chen G.Z."/>
            <person name="Huang M.Z."/>
            <person name="Huang L."/>
            <person name="Peng D.H."/>
            <person name="Luo Y.B."/>
            <person name="Zou S.Q."/>
            <person name="Chen S.P."/>
            <person name="Lan S."/>
            <person name="Tsai W.C."/>
            <person name="Van de Peer Y."/>
            <person name="Liu Z.J."/>
        </authorList>
    </citation>
    <scope>NUCLEOTIDE SEQUENCE [LARGE SCALE GENOMIC DNA]</scope>
    <source>
        <strain evidence="10">Lor287</strain>
    </source>
</reference>
<sequence>MEEQQAEAKTRKNFMKVQFALRSSAALCALSAAVVMAVNRQTISLSGFQITASFAIASSLKFFVAGNFVCSGYLLLSLPLVHALGSSFLHYVADLMTIAVTISAASVGAVIGQLGKEGNDMIGWAEICSTFQRFCDHAEASIALSFGAFFLLFISSALSVFALQTGKHEK</sequence>
<proteinExistence type="inferred from homology"/>
<evidence type="ECO:0000256" key="2">
    <source>
        <dbReference type="ARBA" id="ARBA00007651"/>
    </source>
</evidence>
<evidence type="ECO:0000313" key="10">
    <source>
        <dbReference type="EMBL" id="KAK8938682.1"/>
    </source>
</evidence>
<dbReference type="PANTHER" id="PTHR36488:SF8">
    <property type="entry name" value="CASP-LIKE PROTEIN 1U1"/>
    <property type="match status" value="1"/>
</dbReference>
<gene>
    <name evidence="10" type="ORF">KSP39_PZI011363</name>
</gene>
<organism evidence="10 11">
    <name type="scientific">Platanthera zijinensis</name>
    <dbReference type="NCBI Taxonomy" id="2320716"/>
    <lineage>
        <taxon>Eukaryota</taxon>
        <taxon>Viridiplantae</taxon>
        <taxon>Streptophyta</taxon>
        <taxon>Embryophyta</taxon>
        <taxon>Tracheophyta</taxon>
        <taxon>Spermatophyta</taxon>
        <taxon>Magnoliopsida</taxon>
        <taxon>Liliopsida</taxon>
        <taxon>Asparagales</taxon>
        <taxon>Orchidaceae</taxon>
        <taxon>Orchidoideae</taxon>
        <taxon>Orchideae</taxon>
        <taxon>Orchidinae</taxon>
        <taxon>Platanthera</taxon>
    </lineage>
</organism>
<evidence type="ECO:0000256" key="6">
    <source>
        <dbReference type="ARBA" id="ARBA00022989"/>
    </source>
</evidence>
<dbReference type="AlphaFoldDB" id="A0AAP0G5Q8"/>